<gene>
    <name evidence="2" type="ORF">M0813_18680</name>
</gene>
<feature type="compositionally biased region" description="Basic and acidic residues" evidence="1">
    <location>
        <begin position="95"/>
        <end position="135"/>
    </location>
</feature>
<dbReference type="Proteomes" id="UP001150062">
    <property type="component" value="Unassembled WGS sequence"/>
</dbReference>
<accession>A0ABQ8YRD7</accession>
<evidence type="ECO:0000256" key="1">
    <source>
        <dbReference type="SAM" id="MobiDB-lite"/>
    </source>
</evidence>
<protein>
    <submittedName>
        <fullName evidence="2">Uncharacterized protein</fullName>
    </submittedName>
</protein>
<organism evidence="2 3">
    <name type="scientific">Anaeramoeba flamelloides</name>
    <dbReference type="NCBI Taxonomy" id="1746091"/>
    <lineage>
        <taxon>Eukaryota</taxon>
        <taxon>Metamonada</taxon>
        <taxon>Anaeramoebidae</taxon>
        <taxon>Anaeramoeba</taxon>
    </lineage>
</organism>
<proteinExistence type="predicted"/>
<sequence length="135" mass="15566">MIISETTEQFLEISGTKKIHDKLSFSDFEQTNYKAGYLTDNVHSNLKFKKIPSSPSMGKLYVNSNEILPLESLTPTFNQVHNKSFESVKSTGKGKGKEQTKDIDTKQRQENVHVEENEKEKEKENKETQKKSKKR</sequence>
<keyword evidence="3" id="KW-1185">Reference proteome</keyword>
<dbReference type="EMBL" id="JAOAOG010000127">
    <property type="protein sequence ID" value="KAJ6247155.1"/>
    <property type="molecule type" value="Genomic_DNA"/>
</dbReference>
<feature type="region of interest" description="Disordered" evidence="1">
    <location>
        <begin position="84"/>
        <end position="135"/>
    </location>
</feature>
<name>A0ABQ8YRD7_9EUKA</name>
<evidence type="ECO:0000313" key="2">
    <source>
        <dbReference type="EMBL" id="KAJ6247155.1"/>
    </source>
</evidence>
<evidence type="ECO:0000313" key="3">
    <source>
        <dbReference type="Proteomes" id="UP001150062"/>
    </source>
</evidence>
<reference evidence="2" key="1">
    <citation type="submission" date="2022-08" db="EMBL/GenBank/DDBJ databases">
        <title>Novel sulfate-reducing endosymbionts in the free-living metamonad Anaeramoeba.</title>
        <authorList>
            <person name="Jerlstrom-Hultqvist J."/>
            <person name="Cepicka I."/>
            <person name="Gallot-Lavallee L."/>
            <person name="Salas-Leiva D."/>
            <person name="Curtis B.A."/>
            <person name="Zahonova K."/>
            <person name="Pipaliya S."/>
            <person name="Dacks J."/>
            <person name="Roger A.J."/>
        </authorList>
    </citation>
    <scope>NUCLEOTIDE SEQUENCE</scope>
    <source>
        <strain evidence="2">Schooner1</strain>
    </source>
</reference>
<comment type="caution">
    <text evidence="2">The sequence shown here is derived from an EMBL/GenBank/DDBJ whole genome shotgun (WGS) entry which is preliminary data.</text>
</comment>